<dbReference type="GO" id="GO:0140114">
    <property type="term" value="P:cellular detoxification of fluoride"/>
    <property type="evidence" value="ECO:0007669"/>
    <property type="project" value="UniProtKB-UniRule"/>
</dbReference>
<keyword evidence="12" id="KW-1185">Reference proteome</keyword>
<organism evidence="11 12">
    <name type="scientific">Microbacterium rhizomatis</name>
    <dbReference type="NCBI Taxonomy" id="1631477"/>
    <lineage>
        <taxon>Bacteria</taxon>
        <taxon>Bacillati</taxon>
        <taxon>Actinomycetota</taxon>
        <taxon>Actinomycetes</taxon>
        <taxon>Micrococcales</taxon>
        <taxon>Microbacteriaceae</taxon>
        <taxon>Microbacterium</taxon>
    </lineage>
</organism>
<keyword evidence="10" id="KW-0479">Metal-binding</keyword>
<dbReference type="Pfam" id="PF02537">
    <property type="entry name" value="CRCB"/>
    <property type="match status" value="1"/>
</dbReference>
<evidence type="ECO:0000256" key="7">
    <source>
        <dbReference type="ARBA" id="ARBA00035120"/>
    </source>
</evidence>
<keyword evidence="4 10" id="KW-1133">Transmembrane helix</keyword>
<accession>A0A5J5IY56</accession>
<comment type="similarity">
    <text evidence="7 10">Belongs to the fluoride channel Fluc/FEX (TC 1.A.43) family.</text>
</comment>
<feature type="transmembrane region" description="Helical" evidence="10">
    <location>
        <begin position="35"/>
        <end position="57"/>
    </location>
</feature>
<dbReference type="GO" id="GO:0005886">
    <property type="term" value="C:plasma membrane"/>
    <property type="evidence" value="ECO:0007669"/>
    <property type="project" value="UniProtKB-SubCell"/>
</dbReference>
<keyword evidence="10" id="KW-0915">Sodium</keyword>
<name>A0A5J5IY56_9MICO</name>
<dbReference type="EMBL" id="VYSA01000003">
    <property type="protein sequence ID" value="KAA9106431.1"/>
    <property type="molecule type" value="Genomic_DNA"/>
</dbReference>
<protein>
    <recommendedName>
        <fullName evidence="10">Fluoride-specific ion channel FluC</fullName>
    </recommendedName>
</protein>
<dbReference type="PANTHER" id="PTHR28259">
    <property type="entry name" value="FLUORIDE EXPORT PROTEIN 1-RELATED"/>
    <property type="match status" value="1"/>
</dbReference>
<dbReference type="InterPro" id="IPR003691">
    <property type="entry name" value="FluC"/>
</dbReference>
<dbReference type="RefSeq" id="WP_150449773.1">
    <property type="nucleotide sequence ID" value="NZ_VYSA01000003.1"/>
</dbReference>
<comment type="caution">
    <text evidence="11">The sequence shown here is derived from an EMBL/GenBank/DDBJ whole genome shotgun (WGS) entry which is preliminary data.</text>
</comment>
<evidence type="ECO:0000256" key="5">
    <source>
        <dbReference type="ARBA" id="ARBA00023136"/>
    </source>
</evidence>
<keyword evidence="6 10" id="KW-0407">Ion channel</keyword>
<evidence type="ECO:0000313" key="12">
    <source>
        <dbReference type="Proteomes" id="UP000325827"/>
    </source>
</evidence>
<evidence type="ECO:0000256" key="4">
    <source>
        <dbReference type="ARBA" id="ARBA00022989"/>
    </source>
</evidence>
<feature type="transmembrane region" description="Helical" evidence="10">
    <location>
        <begin position="63"/>
        <end position="88"/>
    </location>
</feature>
<evidence type="ECO:0000313" key="11">
    <source>
        <dbReference type="EMBL" id="KAA9106431.1"/>
    </source>
</evidence>
<evidence type="ECO:0000256" key="6">
    <source>
        <dbReference type="ARBA" id="ARBA00023303"/>
    </source>
</evidence>
<dbReference type="HAMAP" id="MF_00454">
    <property type="entry name" value="FluC"/>
    <property type="match status" value="1"/>
</dbReference>
<keyword evidence="10" id="KW-0813">Transport</keyword>
<keyword evidence="10" id="KW-0406">Ion transport</keyword>
<comment type="activity regulation">
    <text evidence="10">Na(+) is not transported, but it plays an essential structural role and its presence is essential for fluoride channel function.</text>
</comment>
<dbReference type="PANTHER" id="PTHR28259:SF1">
    <property type="entry name" value="FLUORIDE EXPORT PROTEIN 1-RELATED"/>
    <property type="match status" value="1"/>
</dbReference>
<evidence type="ECO:0000256" key="9">
    <source>
        <dbReference type="ARBA" id="ARBA00049940"/>
    </source>
</evidence>
<evidence type="ECO:0000256" key="1">
    <source>
        <dbReference type="ARBA" id="ARBA00004651"/>
    </source>
</evidence>
<dbReference type="GO" id="GO:0062054">
    <property type="term" value="F:fluoride channel activity"/>
    <property type="evidence" value="ECO:0007669"/>
    <property type="project" value="UniProtKB-UniRule"/>
</dbReference>
<comment type="subcellular location">
    <subcellularLocation>
        <location evidence="1 10">Cell membrane</location>
        <topology evidence="1 10">Multi-pass membrane protein</topology>
    </subcellularLocation>
</comment>
<dbReference type="AlphaFoldDB" id="A0A5J5IY56"/>
<keyword evidence="3 10" id="KW-0812">Transmembrane</keyword>
<feature type="transmembrane region" description="Helical" evidence="10">
    <location>
        <begin position="6"/>
        <end position="23"/>
    </location>
</feature>
<keyword evidence="5 10" id="KW-0472">Membrane</keyword>
<evidence type="ECO:0000256" key="8">
    <source>
        <dbReference type="ARBA" id="ARBA00035585"/>
    </source>
</evidence>
<sequence length="124" mass="12478">MNPLTLLLVAVAGGVGAGLRYLVDAGVTAIARGRFPWGILVVNISGSFALGVVTGAVPASDLTWILGTGLLGGYTTFSTVAVETWLLGEKRDVRGLWGNVVGTAIACFVAAGIGVASASFLLAT</sequence>
<feature type="binding site" evidence="10">
    <location>
        <position position="75"/>
    </location>
    <ligand>
        <name>Na(+)</name>
        <dbReference type="ChEBI" id="CHEBI:29101"/>
        <note>structural</note>
    </ligand>
</feature>
<dbReference type="OrthoDB" id="5148600at2"/>
<evidence type="ECO:0000256" key="10">
    <source>
        <dbReference type="HAMAP-Rule" id="MF_00454"/>
    </source>
</evidence>
<evidence type="ECO:0000256" key="2">
    <source>
        <dbReference type="ARBA" id="ARBA00022475"/>
    </source>
</evidence>
<feature type="transmembrane region" description="Helical" evidence="10">
    <location>
        <begin position="100"/>
        <end position="123"/>
    </location>
</feature>
<dbReference type="Proteomes" id="UP000325827">
    <property type="component" value="Unassembled WGS sequence"/>
</dbReference>
<proteinExistence type="inferred from homology"/>
<keyword evidence="2 10" id="KW-1003">Cell membrane</keyword>
<reference evidence="12" key="1">
    <citation type="submission" date="2019-09" db="EMBL/GenBank/DDBJ databases">
        <title>Mumia zhuanghuii sp. nov. isolated from the intestinal contents of plateau pika (Ochotona curzoniae) in the Qinghai-Tibet plateau of China.</title>
        <authorList>
            <person name="Tian Z."/>
        </authorList>
    </citation>
    <scope>NUCLEOTIDE SEQUENCE [LARGE SCALE GENOMIC DNA]</scope>
    <source>
        <strain evidence="12">JCM 30598</strain>
    </source>
</reference>
<feature type="binding site" evidence="10">
    <location>
        <position position="72"/>
    </location>
    <ligand>
        <name>Na(+)</name>
        <dbReference type="ChEBI" id="CHEBI:29101"/>
        <note>structural</note>
    </ligand>
</feature>
<comment type="function">
    <text evidence="9 10">Fluoride-specific ion channel. Important for reducing fluoride concentration in the cell, thus reducing its toxicity.</text>
</comment>
<comment type="catalytic activity">
    <reaction evidence="8">
        <text>fluoride(in) = fluoride(out)</text>
        <dbReference type="Rhea" id="RHEA:76159"/>
        <dbReference type="ChEBI" id="CHEBI:17051"/>
    </reaction>
    <physiologicalReaction direction="left-to-right" evidence="8">
        <dbReference type="Rhea" id="RHEA:76160"/>
    </physiologicalReaction>
</comment>
<gene>
    <name evidence="10" type="primary">fluC</name>
    <name evidence="10" type="synonym">crcB</name>
    <name evidence="11" type="ORF">F6B43_14890</name>
</gene>
<evidence type="ECO:0000256" key="3">
    <source>
        <dbReference type="ARBA" id="ARBA00022692"/>
    </source>
</evidence>
<dbReference type="GO" id="GO:0046872">
    <property type="term" value="F:metal ion binding"/>
    <property type="evidence" value="ECO:0007669"/>
    <property type="project" value="UniProtKB-KW"/>
</dbReference>